<evidence type="ECO:0000256" key="1">
    <source>
        <dbReference type="SAM" id="MobiDB-lite"/>
    </source>
</evidence>
<name>S5VPH6_STRC3</name>
<proteinExistence type="predicted"/>
<dbReference type="Gene3D" id="3.40.50.300">
    <property type="entry name" value="P-loop containing nucleotide triphosphate hydrolases"/>
    <property type="match status" value="1"/>
</dbReference>
<feature type="compositionally biased region" description="Basic and acidic residues" evidence="1">
    <location>
        <begin position="12"/>
        <end position="30"/>
    </location>
</feature>
<dbReference type="InterPro" id="IPR027417">
    <property type="entry name" value="P-loop_NTPase"/>
</dbReference>
<dbReference type="STRING" id="1214242.B446_28355"/>
<evidence type="ECO:0000313" key="3">
    <source>
        <dbReference type="Proteomes" id="UP000015423"/>
    </source>
</evidence>
<protein>
    <submittedName>
        <fullName evidence="2">Uncharacterized protein</fullName>
    </submittedName>
</protein>
<reference evidence="3" key="1">
    <citation type="submission" date="2012-10" db="EMBL/GenBank/DDBJ databases">
        <title>The complete genome sequence of Streptomyces collinus Tu 365.</title>
        <authorList>
            <person name="Ruckert C."/>
            <person name="Szczepanowski R."/>
            <person name="Goesmann A."/>
            <person name="Pross E.K."/>
            <person name="Musiol E.M."/>
            <person name="Blin K."/>
            <person name="Wohlleben W."/>
            <person name="Puhler A."/>
            <person name="Weber T."/>
            <person name="Kalinowski J."/>
        </authorList>
    </citation>
    <scope>NUCLEOTIDE SEQUENCE [LARGE SCALE GENOMIC DNA]</scope>
    <source>
        <strain evidence="3">DSM 40733 / Tue 365</strain>
    </source>
</reference>
<dbReference type="PATRIC" id="fig|1214242.5.peg.5811"/>
<keyword evidence="3" id="KW-1185">Reference proteome</keyword>
<dbReference type="HOGENOM" id="CLU_2572251_0_0_11"/>
<accession>S5VPH6</accession>
<dbReference type="AlphaFoldDB" id="S5VPH6"/>
<gene>
    <name evidence="2" type="ORF">B446_28355</name>
</gene>
<dbReference type="Proteomes" id="UP000015423">
    <property type="component" value="Chromosome"/>
</dbReference>
<reference evidence="2 3" key="2">
    <citation type="journal article" date="2013" name="J. Biotechnol.">
        <title>Complete genome sequence of the kirromycin producer Streptomyces collinus Tu 365 consisting of a linear chromosome and two linear plasmids.</title>
        <authorList>
            <person name="Ruckert C."/>
            <person name="Szczepanowski R."/>
            <person name="Albersmeier A."/>
            <person name="Goesmann A."/>
            <person name="Iftime D."/>
            <person name="Musiol E.M."/>
            <person name="Blin K."/>
            <person name="Wohlleben W."/>
            <person name="Puhler A."/>
            <person name="Kalinowski J."/>
            <person name="Weber T."/>
        </authorList>
    </citation>
    <scope>NUCLEOTIDE SEQUENCE [LARGE SCALE GENOMIC DNA]</scope>
    <source>
        <strain evidence="3">DSM 40733 / Tue 365</strain>
    </source>
</reference>
<dbReference type="KEGG" id="sci:B446_28355"/>
<feature type="region of interest" description="Disordered" evidence="1">
    <location>
        <begin position="1"/>
        <end position="41"/>
    </location>
</feature>
<organism evidence="2 3">
    <name type="scientific">Streptomyces collinus (strain DSM 40733 / Tue 365)</name>
    <dbReference type="NCBI Taxonomy" id="1214242"/>
    <lineage>
        <taxon>Bacteria</taxon>
        <taxon>Bacillati</taxon>
        <taxon>Actinomycetota</taxon>
        <taxon>Actinomycetes</taxon>
        <taxon>Kitasatosporales</taxon>
        <taxon>Streptomycetaceae</taxon>
        <taxon>Streptomyces</taxon>
    </lineage>
</organism>
<evidence type="ECO:0000313" key="2">
    <source>
        <dbReference type="EMBL" id="AGS72477.1"/>
    </source>
</evidence>
<dbReference type="EMBL" id="CP006259">
    <property type="protein sequence ID" value="AGS72477.1"/>
    <property type="molecule type" value="Genomic_DNA"/>
</dbReference>
<sequence>MSPVKCFPHLSYGEHGRRPLRRLDRPDRHGTSAPGDIADRAPWPACREAYETAMEVEALDPRHPEGDLGVAACRERLLRET</sequence>